<evidence type="ECO:0000256" key="1">
    <source>
        <dbReference type="SAM" id="MobiDB-lite"/>
    </source>
</evidence>
<dbReference type="PANTHER" id="PTHR41913">
    <property type="entry name" value="DUF1684 DOMAIN-CONTAINING PROTEIN"/>
    <property type="match status" value="1"/>
</dbReference>
<sequence length="261" mass="28354">MPENQAPSDAELRTAHEDWTARRIGAVTAPQGNLALIETRWLEPGETVTTEEAAAPLPDSVSVTELTRRHLTTGELEHGLRFWDADSPRRRAFQGIETFPYDPAWRLAGTFIPVEGGRTVPSEHLRDNGLTRDHAVPGDLVVTIDGTEYALDAFDNDGTLLLVFGDPTNRTEDPSTRTYGPGRFLVVHHEEDASDGPRPVVLDFNRSFVPPCGFSDQYNCPLPPASNRIATPVTAGERFPLFSPEADPTAGSEAGSGVGGR</sequence>
<comment type="caution">
    <text evidence="2">The sequence shown here is derived from an EMBL/GenBank/DDBJ whole genome shotgun (WGS) entry which is preliminary data.</text>
</comment>
<dbReference type="InterPro" id="IPR012467">
    <property type="entry name" value="DUF1684"/>
</dbReference>
<reference evidence="2 3" key="1">
    <citation type="submission" date="2023-07" db="EMBL/GenBank/DDBJ databases">
        <title>Sorghum-associated microbial communities from plants grown in Nebraska, USA.</title>
        <authorList>
            <person name="Schachtman D."/>
        </authorList>
    </citation>
    <scope>NUCLEOTIDE SEQUENCE [LARGE SCALE GENOMIC DNA]</scope>
    <source>
        <strain evidence="2 3">2980</strain>
    </source>
</reference>
<dbReference type="EMBL" id="JAVDUM010000014">
    <property type="protein sequence ID" value="MDR6868386.1"/>
    <property type="molecule type" value="Genomic_DNA"/>
</dbReference>
<keyword evidence="3" id="KW-1185">Reference proteome</keyword>
<dbReference type="Proteomes" id="UP001259347">
    <property type="component" value="Unassembled WGS sequence"/>
</dbReference>
<dbReference type="PANTHER" id="PTHR41913:SF1">
    <property type="entry name" value="DUF1684 DOMAIN-CONTAINING PROTEIN"/>
    <property type="match status" value="1"/>
</dbReference>
<dbReference type="RefSeq" id="WP_310022149.1">
    <property type="nucleotide sequence ID" value="NZ_JAVDUM010000014.1"/>
</dbReference>
<name>A0ABU1SFJ0_9MICO</name>
<protein>
    <submittedName>
        <fullName evidence="2">Uncharacterized protein (DUF1684 family)</fullName>
    </submittedName>
</protein>
<dbReference type="Pfam" id="PF07920">
    <property type="entry name" value="DUF1684"/>
    <property type="match status" value="1"/>
</dbReference>
<feature type="region of interest" description="Disordered" evidence="1">
    <location>
        <begin position="239"/>
        <end position="261"/>
    </location>
</feature>
<evidence type="ECO:0000313" key="2">
    <source>
        <dbReference type="EMBL" id="MDR6868386.1"/>
    </source>
</evidence>
<evidence type="ECO:0000313" key="3">
    <source>
        <dbReference type="Proteomes" id="UP001259347"/>
    </source>
</evidence>
<organism evidence="2 3">
    <name type="scientific">Microbacterium resistens</name>
    <dbReference type="NCBI Taxonomy" id="156977"/>
    <lineage>
        <taxon>Bacteria</taxon>
        <taxon>Bacillati</taxon>
        <taxon>Actinomycetota</taxon>
        <taxon>Actinomycetes</taxon>
        <taxon>Micrococcales</taxon>
        <taxon>Microbacteriaceae</taxon>
        <taxon>Microbacterium</taxon>
    </lineage>
</organism>
<proteinExistence type="predicted"/>
<accession>A0ABU1SFJ0</accession>
<gene>
    <name evidence="2" type="ORF">J2Y69_003002</name>
</gene>